<gene>
    <name evidence="1" type="ORF">G7068_08210</name>
</gene>
<evidence type="ECO:0000313" key="1">
    <source>
        <dbReference type="EMBL" id="QIK63180.1"/>
    </source>
</evidence>
<reference evidence="1 2" key="1">
    <citation type="submission" date="2020-03" db="EMBL/GenBank/DDBJ databases">
        <title>Leucobacter sp. nov., isolated from beetles.</title>
        <authorList>
            <person name="Hyun D.-W."/>
            <person name="Bae J.-W."/>
        </authorList>
    </citation>
    <scope>NUCLEOTIDE SEQUENCE [LARGE SCALE GENOMIC DNA]</scope>
    <source>
        <strain evidence="1 2">HDW9C</strain>
    </source>
</reference>
<organism evidence="1 2">
    <name type="scientific">Leucobacter viscericola</name>
    <dbReference type="NCBI Taxonomy" id="2714935"/>
    <lineage>
        <taxon>Bacteria</taxon>
        <taxon>Bacillati</taxon>
        <taxon>Actinomycetota</taxon>
        <taxon>Actinomycetes</taxon>
        <taxon>Micrococcales</taxon>
        <taxon>Microbacteriaceae</taxon>
        <taxon>Leucobacter</taxon>
    </lineage>
</organism>
<dbReference type="RefSeq" id="WP_166290998.1">
    <property type="nucleotide sequence ID" value="NZ_CP049863.1"/>
</dbReference>
<dbReference type="KEGG" id="lvi:G7068_08210"/>
<proteinExistence type="predicted"/>
<dbReference type="Proteomes" id="UP000502677">
    <property type="component" value="Chromosome"/>
</dbReference>
<protein>
    <submittedName>
        <fullName evidence="1">Uncharacterized protein</fullName>
    </submittedName>
</protein>
<dbReference type="EMBL" id="CP049863">
    <property type="protein sequence ID" value="QIK63180.1"/>
    <property type="molecule type" value="Genomic_DNA"/>
</dbReference>
<keyword evidence="2" id="KW-1185">Reference proteome</keyword>
<evidence type="ECO:0000313" key="2">
    <source>
        <dbReference type="Proteomes" id="UP000502677"/>
    </source>
</evidence>
<accession>A0A6G7XEZ1</accession>
<name>A0A6G7XEZ1_9MICO</name>
<dbReference type="AlphaFoldDB" id="A0A6G7XEZ1"/>
<sequence length="142" mass="15756">MARVEIHGERIVIRLTPAEKLAAMHRRDLTLSRDAITSAIITDDPWVWIRGVRSPGTHVPGKLALGTWRSLGGRDFVLARAGRDAVVLDFETQEHAAEDRGWVGEFEHYSRVIISTVHAAELVRALRLDGPQEDVVTVDTAS</sequence>